<feature type="domain" description="Aminotransferase class I/classII large" evidence="4">
    <location>
        <begin position="44"/>
        <end position="381"/>
    </location>
</feature>
<dbReference type="InterPro" id="IPR015421">
    <property type="entry name" value="PyrdxlP-dep_Trfase_major"/>
</dbReference>
<dbReference type="Gene3D" id="3.40.640.10">
    <property type="entry name" value="Type I PLP-dependent aspartate aminotransferase-like (Major domain)"/>
    <property type="match status" value="1"/>
</dbReference>
<dbReference type="PANTHER" id="PTHR13693">
    <property type="entry name" value="CLASS II AMINOTRANSFERASE/8-AMINO-7-OXONONANOATE SYNTHASE"/>
    <property type="match status" value="1"/>
</dbReference>
<sequence length="392" mass="43292">MDLFEKCQRFTAVKDAREAGIYPYFHALESRQDVEVTMEGKRRIMLGSNNYLGLTIHPEVVEAGIHALEKYGSGCSGSRFLNGTLIMHLELERELARFLSKEAVVTFSTGFQSNLGIISALVGRCDYVVCDKENHASIYDGCKLSFGTMVRYRHNDMDDLRRTLEKIPDSAGRLIVTDGVFSMGGDIANLPEIVKLAKEFGARVMVDDAHGLGILGAGGRGTADYFGLADEVDIYMGTFSKSLASLGGYMAASEEVAEYVRHNSRPFIFSASMTPASCACALAALRVLEREPERVQRLLDICRYAQDGYEKRGIPHKYTEVPIIPIYTYEATRTLVIAKKLYEAGVYVNPVLPPATPATECLLRTSYMATLTEPLLDEAMDIMAAVLKEEAL</sequence>
<dbReference type="GO" id="GO:0008710">
    <property type="term" value="F:8-amino-7-oxononanoate synthase activity"/>
    <property type="evidence" value="ECO:0007669"/>
    <property type="project" value="UniProtKB-EC"/>
</dbReference>
<name>A0A644Y7K0_9ZZZZ</name>
<evidence type="ECO:0000313" key="5">
    <source>
        <dbReference type="EMBL" id="MPM24546.1"/>
    </source>
</evidence>
<keyword evidence="5" id="KW-0012">Acyltransferase</keyword>
<dbReference type="InterPro" id="IPR050087">
    <property type="entry name" value="AON_synthase_class-II"/>
</dbReference>
<dbReference type="SUPFAM" id="SSF53383">
    <property type="entry name" value="PLP-dependent transferases"/>
    <property type="match status" value="1"/>
</dbReference>
<accession>A0A644Y7K0</accession>
<dbReference type="EMBL" id="VSSQ01004287">
    <property type="protein sequence ID" value="MPM24546.1"/>
    <property type="molecule type" value="Genomic_DNA"/>
</dbReference>
<evidence type="ECO:0000256" key="3">
    <source>
        <dbReference type="ARBA" id="ARBA00022898"/>
    </source>
</evidence>
<protein>
    <submittedName>
        <fullName evidence="5">8-amino-7-oxononanoate synthase</fullName>
        <ecNumber evidence="5">2.3.1.47</ecNumber>
    </submittedName>
</protein>
<organism evidence="5">
    <name type="scientific">bioreactor metagenome</name>
    <dbReference type="NCBI Taxonomy" id="1076179"/>
    <lineage>
        <taxon>unclassified sequences</taxon>
        <taxon>metagenomes</taxon>
        <taxon>ecological metagenomes</taxon>
    </lineage>
</organism>
<dbReference type="EC" id="2.3.1.47" evidence="5"/>
<evidence type="ECO:0000256" key="1">
    <source>
        <dbReference type="ARBA" id="ARBA00001933"/>
    </source>
</evidence>
<dbReference type="Gene3D" id="3.90.1150.10">
    <property type="entry name" value="Aspartate Aminotransferase, domain 1"/>
    <property type="match status" value="1"/>
</dbReference>
<dbReference type="PROSITE" id="PS00599">
    <property type="entry name" value="AA_TRANSFER_CLASS_2"/>
    <property type="match status" value="1"/>
</dbReference>
<dbReference type="Pfam" id="PF00155">
    <property type="entry name" value="Aminotran_1_2"/>
    <property type="match status" value="1"/>
</dbReference>
<dbReference type="InterPro" id="IPR001917">
    <property type="entry name" value="Aminotrans_II_pyridoxalP_BS"/>
</dbReference>
<dbReference type="PANTHER" id="PTHR13693:SF3">
    <property type="entry name" value="LD36009P"/>
    <property type="match status" value="1"/>
</dbReference>
<dbReference type="GO" id="GO:0030170">
    <property type="term" value="F:pyridoxal phosphate binding"/>
    <property type="evidence" value="ECO:0007669"/>
    <property type="project" value="InterPro"/>
</dbReference>
<keyword evidence="2 5" id="KW-0808">Transferase</keyword>
<proteinExistence type="predicted"/>
<dbReference type="InterPro" id="IPR015422">
    <property type="entry name" value="PyrdxlP-dep_Trfase_small"/>
</dbReference>
<evidence type="ECO:0000259" key="4">
    <source>
        <dbReference type="Pfam" id="PF00155"/>
    </source>
</evidence>
<reference evidence="5" key="1">
    <citation type="submission" date="2019-08" db="EMBL/GenBank/DDBJ databases">
        <authorList>
            <person name="Kucharzyk K."/>
            <person name="Murdoch R.W."/>
            <person name="Higgins S."/>
            <person name="Loffler F."/>
        </authorList>
    </citation>
    <scope>NUCLEOTIDE SEQUENCE</scope>
</reference>
<dbReference type="AlphaFoldDB" id="A0A644Y7K0"/>
<keyword evidence="3" id="KW-0663">Pyridoxal phosphate</keyword>
<gene>
    <name evidence="5" type="primary">bioF_13</name>
    <name evidence="5" type="ORF">SDC9_71029</name>
</gene>
<comment type="cofactor">
    <cofactor evidence="1">
        <name>pyridoxal 5'-phosphate</name>
        <dbReference type="ChEBI" id="CHEBI:597326"/>
    </cofactor>
</comment>
<dbReference type="InterPro" id="IPR015424">
    <property type="entry name" value="PyrdxlP-dep_Trfase"/>
</dbReference>
<dbReference type="InterPro" id="IPR004839">
    <property type="entry name" value="Aminotransferase_I/II_large"/>
</dbReference>
<evidence type="ECO:0000256" key="2">
    <source>
        <dbReference type="ARBA" id="ARBA00022679"/>
    </source>
</evidence>
<comment type="caution">
    <text evidence="5">The sequence shown here is derived from an EMBL/GenBank/DDBJ whole genome shotgun (WGS) entry which is preliminary data.</text>
</comment>